<comment type="similarity">
    <text evidence="1">Belongs to the 3-beta-HSD family.</text>
</comment>
<evidence type="ECO:0000256" key="1">
    <source>
        <dbReference type="ARBA" id="ARBA00009219"/>
    </source>
</evidence>
<evidence type="ECO:0000256" key="2">
    <source>
        <dbReference type="ARBA" id="ARBA00023002"/>
    </source>
</evidence>
<keyword evidence="2" id="KW-0560">Oxidoreductase</keyword>
<dbReference type="CDD" id="cd05241">
    <property type="entry name" value="3b-HSD-like_SDR_e"/>
    <property type="match status" value="1"/>
</dbReference>
<evidence type="ECO:0000313" key="5">
    <source>
        <dbReference type="Proteomes" id="UP001060504"/>
    </source>
</evidence>
<name>A0ABQ4VGF1_9MYCO</name>
<organism evidence="4 5">
    <name type="scientific">Mycolicibacterium cyprinidarum</name>
    <dbReference type="NCBI Taxonomy" id="2860311"/>
    <lineage>
        <taxon>Bacteria</taxon>
        <taxon>Bacillati</taxon>
        <taxon>Actinomycetota</taxon>
        <taxon>Actinomycetes</taxon>
        <taxon>Mycobacteriales</taxon>
        <taxon>Mycobacteriaceae</taxon>
        <taxon>Mycolicibacterium</taxon>
    </lineage>
</organism>
<dbReference type="EMBL" id="BPRH01001889">
    <property type="protein sequence ID" value="GJF15100.1"/>
    <property type="molecule type" value="Genomic_DNA"/>
</dbReference>
<dbReference type="PANTHER" id="PTHR43245:SF51">
    <property type="entry name" value="SHORT CHAIN DEHYDROGENASE_REDUCTASE FAMILY 42E, MEMBER 2"/>
    <property type="match status" value="1"/>
</dbReference>
<comment type="caution">
    <text evidence="4">The sequence shown here is derived from an EMBL/GenBank/DDBJ whole genome shotgun (WGS) entry which is preliminary data.</text>
</comment>
<dbReference type="PANTHER" id="PTHR43245">
    <property type="entry name" value="BIFUNCTIONAL POLYMYXIN RESISTANCE PROTEIN ARNA"/>
    <property type="match status" value="1"/>
</dbReference>
<dbReference type="Gene3D" id="3.40.50.720">
    <property type="entry name" value="NAD(P)-binding Rossmann-like Domain"/>
    <property type="match status" value="1"/>
</dbReference>
<dbReference type="Proteomes" id="UP001060504">
    <property type="component" value="Unassembled WGS sequence"/>
</dbReference>
<evidence type="ECO:0000259" key="3">
    <source>
        <dbReference type="Pfam" id="PF01073"/>
    </source>
</evidence>
<dbReference type="InterPro" id="IPR002225">
    <property type="entry name" value="3Beta_OHSteriod_DH/Estase"/>
</dbReference>
<keyword evidence="5" id="KW-1185">Reference proteome</keyword>
<sequence length="370" mass="40211">MGDSSLTTELGRVLVTGGSGFVGANLVTELLDRGLEVRSFDRAPSPLPAHPRLEVFQGDITDVDDVAAATVDTDTIIHTAAIIDLMGGASVTEEYRQRSFGVNVTGTKNLVHAAQKSGVKRFVYTASNSVVMGGQRISGGDETLPYTERFNDLYTETKVVAEKFVLSQNGIQGLLTCSIRPSGIWGRGDQTMFRKLFESVLAGHVKVLVGNKNAKLDNSYVHNLIHGFILAAQHLVPGGTAPGQAYFINDGEPINMFDFAGPVVEACGQRWPKLRVPGRPVAIVMSGWQWLHFRFGLPKPLLEPTAVERVSLDNYFSIAKAQRDLGYQPLFTTTEALEHCLPYYVELFHKMKAESTQPVVAAAAPVPPKG</sequence>
<proteinExistence type="inferred from homology"/>
<feature type="domain" description="3-beta hydroxysteroid dehydrogenase/isomerase" evidence="3">
    <location>
        <begin position="14"/>
        <end position="273"/>
    </location>
</feature>
<dbReference type="InterPro" id="IPR036291">
    <property type="entry name" value="NAD(P)-bd_dom_sf"/>
</dbReference>
<dbReference type="SUPFAM" id="SSF51735">
    <property type="entry name" value="NAD(P)-binding Rossmann-fold domains"/>
    <property type="match status" value="1"/>
</dbReference>
<dbReference type="InterPro" id="IPR050177">
    <property type="entry name" value="Lipid_A_modif_metabolic_enz"/>
</dbReference>
<gene>
    <name evidence="4" type="ORF">NGTWS1702_17960</name>
</gene>
<protein>
    <submittedName>
        <fullName evidence="4">3 beta-hydroxysteroid dehydrogenase/Delta 5--&gt;4-isomerase</fullName>
    </submittedName>
</protein>
<reference evidence="4 5" key="1">
    <citation type="submission" date="2021-08" db="EMBL/GenBank/DDBJ databases">
        <title>Draft genome sequence of Mycolicibacterium sp. NGTWS1702 strain.</title>
        <authorList>
            <person name="Matsumoto M."/>
            <person name="Tang B.C.C."/>
            <person name="Machida Y."/>
            <person name="Matoyama H."/>
            <person name="Kishihara T."/>
            <person name="Sato S."/>
            <person name="Kondo I."/>
            <person name="Sano M."/>
            <person name="Kato G."/>
        </authorList>
    </citation>
    <scope>NUCLEOTIDE SEQUENCE [LARGE SCALE GENOMIC DNA]</scope>
    <source>
        <strain evidence="4 5">NGTWSNA01</strain>
    </source>
</reference>
<accession>A0ABQ4VGF1</accession>
<evidence type="ECO:0000313" key="4">
    <source>
        <dbReference type="EMBL" id="GJF15100.1"/>
    </source>
</evidence>
<dbReference type="Pfam" id="PF01073">
    <property type="entry name" value="3Beta_HSD"/>
    <property type="match status" value="1"/>
</dbReference>